<gene>
    <name evidence="1" type="ORF">GCM10020369_78340</name>
</gene>
<dbReference type="RefSeq" id="WP_345733393.1">
    <property type="nucleotide sequence ID" value="NZ_BAAAYN010000067.1"/>
</dbReference>
<reference evidence="2" key="1">
    <citation type="journal article" date="2019" name="Int. J. Syst. Evol. Microbiol.">
        <title>The Global Catalogue of Microorganisms (GCM) 10K type strain sequencing project: providing services to taxonomists for standard genome sequencing and annotation.</title>
        <authorList>
            <consortium name="The Broad Institute Genomics Platform"/>
            <consortium name="The Broad Institute Genome Sequencing Center for Infectious Disease"/>
            <person name="Wu L."/>
            <person name="Ma J."/>
        </authorList>
    </citation>
    <scope>NUCLEOTIDE SEQUENCE [LARGE SCALE GENOMIC DNA]</scope>
    <source>
        <strain evidence="2">JCM 9458</strain>
    </source>
</reference>
<organism evidence="1 2">
    <name type="scientific">Cryptosporangium minutisporangium</name>
    <dbReference type="NCBI Taxonomy" id="113569"/>
    <lineage>
        <taxon>Bacteria</taxon>
        <taxon>Bacillati</taxon>
        <taxon>Actinomycetota</taxon>
        <taxon>Actinomycetes</taxon>
        <taxon>Cryptosporangiales</taxon>
        <taxon>Cryptosporangiaceae</taxon>
        <taxon>Cryptosporangium</taxon>
    </lineage>
</organism>
<accession>A0ABP6TCY8</accession>
<evidence type="ECO:0000313" key="2">
    <source>
        <dbReference type="Proteomes" id="UP001501676"/>
    </source>
</evidence>
<evidence type="ECO:0000313" key="1">
    <source>
        <dbReference type="EMBL" id="GAA3397590.1"/>
    </source>
</evidence>
<sequence>MAATLDADTPRTLTFARRLGWSALSGFVAFAGSALLDDALKVSIADQLVLTVLAGGVTLLVQYLAEFERRLSQSAAYQRAILTELHSAIAEGFAGVSDATALVEHLERSAIPKEPLRQAIWRTGLITTSTKPLVRAIACSELERVSDVLQSLADGHEVFYEGEDRELLLALTRRATKSILATSWATVSTHGLGFEAGFWMNDLGGRYLDLQRTAIRRGVTIKRLFIYETPDLINSDVHKRIIAMHFNAGIEVKVLGAGPIPPDGSISDFVLFDDEVSYDTTPVTRGEASSAPWLLTTRLVLSDEVVHDRIVRFQGLWDAATHPGRPPSYPSGT</sequence>
<evidence type="ECO:0008006" key="3">
    <source>
        <dbReference type="Google" id="ProtNLM"/>
    </source>
</evidence>
<keyword evidence="2" id="KW-1185">Reference proteome</keyword>
<dbReference type="Proteomes" id="UP001501676">
    <property type="component" value="Unassembled WGS sequence"/>
</dbReference>
<dbReference type="EMBL" id="BAAAYN010000067">
    <property type="protein sequence ID" value="GAA3397590.1"/>
    <property type="molecule type" value="Genomic_DNA"/>
</dbReference>
<proteinExistence type="predicted"/>
<name>A0ABP6TCY8_9ACTN</name>
<protein>
    <recommendedName>
        <fullName evidence="3">PLD phosphodiesterase domain-containing protein</fullName>
    </recommendedName>
</protein>
<comment type="caution">
    <text evidence="1">The sequence shown here is derived from an EMBL/GenBank/DDBJ whole genome shotgun (WGS) entry which is preliminary data.</text>
</comment>